<reference evidence="10" key="1">
    <citation type="submission" date="2015-09" db="EMBL/GenBank/DDBJ databases">
        <authorList>
            <person name="Sai Rama Sridatta P."/>
        </authorList>
    </citation>
    <scope>NUCLEOTIDE SEQUENCE [LARGE SCALE GENOMIC DNA]</scope>
</reference>
<reference evidence="9" key="3">
    <citation type="submission" date="2025-09" db="UniProtKB">
        <authorList>
            <consortium name="Ensembl"/>
        </authorList>
    </citation>
    <scope>IDENTIFICATION</scope>
</reference>
<feature type="region of interest" description="Disordered" evidence="6">
    <location>
        <begin position="653"/>
        <end position="685"/>
    </location>
</feature>
<feature type="compositionally biased region" description="Polar residues" evidence="6">
    <location>
        <begin position="1123"/>
        <end position="1133"/>
    </location>
</feature>
<feature type="compositionally biased region" description="Low complexity" evidence="6">
    <location>
        <begin position="749"/>
        <end position="763"/>
    </location>
</feature>
<feature type="compositionally biased region" description="Basic and acidic residues" evidence="6">
    <location>
        <begin position="1041"/>
        <end position="1052"/>
    </location>
</feature>
<dbReference type="PROSITE" id="PS50021">
    <property type="entry name" value="CH"/>
    <property type="match status" value="1"/>
</dbReference>
<keyword evidence="5" id="KW-0175">Coiled coil</keyword>
<protein>
    <submittedName>
        <fullName evidence="9">LIM and calponin homology domains 1</fullName>
    </submittedName>
</protein>
<feature type="compositionally biased region" description="Polar residues" evidence="6">
    <location>
        <begin position="209"/>
        <end position="219"/>
    </location>
</feature>
<name>A0A4W6FZM6_LATCA</name>
<dbReference type="PROSITE" id="PS00478">
    <property type="entry name" value="LIM_DOMAIN_1"/>
    <property type="match status" value="1"/>
</dbReference>
<accession>A0A4W6FZM6</accession>
<feature type="compositionally biased region" description="Low complexity" evidence="6">
    <location>
        <begin position="797"/>
        <end position="808"/>
    </location>
</feature>
<proteinExistence type="predicted"/>
<feature type="compositionally biased region" description="Basic and acidic residues" evidence="6">
    <location>
        <begin position="357"/>
        <end position="366"/>
    </location>
</feature>
<feature type="region of interest" description="Disordered" evidence="6">
    <location>
        <begin position="939"/>
        <end position="1159"/>
    </location>
</feature>
<evidence type="ECO:0000256" key="5">
    <source>
        <dbReference type="SAM" id="Coils"/>
    </source>
</evidence>
<sequence length="1229" mass="134977">MASPVADIGQSHQHHPVTESAAESAFQEAQKWIEAVTGRCFGDKDFRGGLENGILLCELLSSIKPGLVKKINRLPTPIAGLDNLSVFLRGCEELGLKGSQLFDPGDLQDTSTRPTAKGSDCSRKLKNVLITIYWLGRAANGCTSYNGPTLDLKEFEGLLSQMRKEAEEAESPKRSIRDSGYIDCWDSERSDSLSPPRHGREDSFDSLDSFGSRSRQTPSPDVLVARGSSDGRGSDSESDGAPHRKMPDVRKDDMLARRTSVSEPRTAMPFNQYLPNKSNQSGYVPTPLRKKKNDKEEGGRKSWSTATSPIGGDRPFSTPARSCSEELFHHSTALAGNVAAAPVVATGPVNTSGKHPPATDREDARTKKGVAGTQLVTDAEQGQKRASRTLTSSKHITTASPSHFLPLPAATATATKEKNDTGRRKARALSESDDPQGGTSWLDSNPPATSVSMIDMRGEEEAILQPHSQVRHELMHNQYNRMKEEEDHWQDDLARWKSRRRSISQDLIKKEEERKMMEQLMSGDTCSSQRRRSIKTYREIVEDKERREEELRQAYRRAKTQEEASAILQRYAQRFSISEAVLERLQLPKLLDRSISADPSFPCSPFPLSLSASPTTPDPFDVDPNGPLRYLRQQSAPAPKFTSTLEARIEEFPKDLSSHQRPQIRSRSSEPPSTRALSPKPVPLLTPKPYFDSRAMASELWACKADGLLRVNGNIGSDNVPTTPESQGRESPPQFQASPSKTSNSTVDAASSAASPIHSPHASPGGGSPVSTKDKEVQGGTEAASEDVRGEKVTDNSTPPSRPTSLPTELQKPEDSFEKTRGQTAAVQEEKESNVEAQPTPPTEAKQEQAKSEPTSQNISSLVQSGVSVQQSQPVTLQASVPSSNELSQRREDMPSLAAPGSSGYHPPRETTAEFANSVRSPLATSNPKLRWEFFIPPEGAEKDRRGNEKYRREQEKLKEEWEKAQREVAEEERKYHEEERRILEETVTPLTPRSSALPSPSRGELSSTSEPQDTIVRSLADWERKQELLERQSRGSTENMEGKRRENDRTSDISTADDSMKTGRSLGSQSTSQPETLGHSLQNGQKPPPMPAKSSTPMKKQDHTADSNRPSRPAGDRRSGPIDNNMSRSSSKPPAACPPTPDTLPPAPNRSVSGKKLCSSCGQPLGKGAAMIIETLSLYFHIHCFKCGVCKGQLGDTTTGTDVRIRNGLLNCHQCYIRSRSAGQPTTL</sequence>
<feature type="compositionally biased region" description="Polar residues" evidence="6">
    <location>
        <begin position="1066"/>
        <end position="1086"/>
    </location>
</feature>
<evidence type="ECO:0000256" key="3">
    <source>
        <dbReference type="ARBA" id="ARBA00023038"/>
    </source>
</evidence>
<dbReference type="SMART" id="SM00033">
    <property type="entry name" value="CH"/>
    <property type="match status" value="1"/>
</dbReference>
<dbReference type="PROSITE" id="PS50023">
    <property type="entry name" value="LIM_DOMAIN_2"/>
    <property type="match status" value="1"/>
</dbReference>
<evidence type="ECO:0000256" key="6">
    <source>
        <dbReference type="SAM" id="MobiDB-lite"/>
    </source>
</evidence>
<dbReference type="InterPro" id="IPR001715">
    <property type="entry name" value="CH_dom"/>
</dbReference>
<feature type="region of interest" description="Disordered" evidence="6">
    <location>
        <begin position="346"/>
        <end position="455"/>
    </location>
</feature>
<evidence type="ECO:0000256" key="4">
    <source>
        <dbReference type="PROSITE-ProRule" id="PRU00125"/>
    </source>
</evidence>
<dbReference type="GO" id="GO:0080090">
    <property type="term" value="P:regulation of primary metabolic process"/>
    <property type="evidence" value="ECO:0007669"/>
    <property type="project" value="UniProtKB-ARBA"/>
</dbReference>
<feature type="compositionally biased region" description="Basic and acidic residues" evidence="6">
    <location>
        <begin position="940"/>
        <end position="985"/>
    </location>
</feature>
<dbReference type="SMART" id="SM00132">
    <property type="entry name" value="LIM"/>
    <property type="match status" value="1"/>
</dbReference>
<feature type="compositionally biased region" description="Polar residues" evidence="6">
    <location>
        <begin position="388"/>
        <end position="401"/>
    </location>
</feature>
<dbReference type="InterPro" id="IPR031865">
    <property type="entry name" value="DUF4757"/>
</dbReference>
<gene>
    <name evidence="9" type="primary">LIMCH1</name>
    <name evidence="9" type="synonym">LOC108901506</name>
</gene>
<organism evidence="9 10">
    <name type="scientific">Lates calcarifer</name>
    <name type="common">Barramundi</name>
    <name type="synonym">Holocentrus calcarifer</name>
    <dbReference type="NCBI Taxonomy" id="8187"/>
    <lineage>
        <taxon>Eukaryota</taxon>
        <taxon>Metazoa</taxon>
        <taxon>Chordata</taxon>
        <taxon>Craniata</taxon>
        <taxon>Vertebrata</taxon>
        <taxon>Euteleostomi</taxon>
        <taxon>Actinopterygii</taxon>
        <taxon>Neopterygii</taxon>
        <taxon>Teleostei</taxon>
        <taxon>Neoteleostei</taxon>
        <taxon>Acanthomorphata</taxon>
        <taxon>Carangaria</taxon>
        <taxon>Carangaria incertae sedis</taxon>
        <taxon>Centropomidae</taxon>
        <taxon>Lates</taxon>
    </lineage>
</organism>
<feature type="compositionally biased region" description="Polar residues" evidence="6">
    <location>
        <begin position="733"/>
        <end position="748"/>
    </location>
</feature>
<feature type="compositionally biased region" description="Basic and acidic residues" evidence="6">
    <location>
        <begin position="232"/>
        <end position="256"/>
    </location>
</feature>
<feature type="compositionally biased region" description="Polar residues" evidence="6">
    <location>
        <begin position="989"/>
        <end position="1013"/>
    </location>
</feature>
<dbReference type="GO" id="GO:0032034">
    <property type="term" value="F:myosin II head/neck binding"/>
    <property type="evidence" value="ECO:0007669"/>
    <property type="project" value="TreeGrafter"/>
</dbReference>
<feature type="domain" description="Calponin-homology (CH)" evidence="7">
    <location>
        <begin position="23"/>
        <end position="140"/>
    </location>
</feature>
<dbReference type="Pfam" id="PF00412">
    <property type="entry name" value="LIM"/>
    <property type="match status" value="1"/>
</dbReference>
<dbReference type="CDD" id="cd21278">
    <property type="entry name" value="CH_LIMCH1"/>
    <property type="match status" value="1"/>
</dbReference>
<feature type="compositionally biased region" description="Basic and acidic residues" evidence="6">
    <location>
        <begin position="1021"/>
        <end position="1034"/>
    </location>
</feature>
<evidence type="ECO:0000259" key="8">
    <source>
        <dbReference type="PROSITE" id="PS50023"/>
    </source>
</evidence>
<feature type="domain" description="LIM zinc-binding" evidence="8">
    <location>
        <begin position="1157"/>
        <end position="1223"/>
    </location>
</feature>
<feature type="compositionally biased region" description="Basic and acidic residues" evidence="6">
    <location>
        <begin position="811"/>
        <end position="821"/>
    </location>
</feature>
<feature type="compositionally biased region" description="Polar residues" evidence="6">
    <location>
        <begin position="273"/>
        <end position="283"/>
    </location>
</feature>
<dbReference type="Ensembl" id="ENSLCAT00010058232.1">
    <property type="protein sequence ID" value="ENSLCAP00010056687.1"/>
    <property type="gene ID" value="ENSLCAG00010026404.1"/>
</dbReference>
<dbReference type="GO" id="GO:0001725">
    <property type="term" value="C:stress fiber"/>
    <property type="evidence" value="ECO:0007669"/>
    <property type="project" value="TreeGrafter"/>
</dbReference>
<feature type="coiled-coil region" evidence="5">
    <location>
        <begin position="534"/>
        <end position="564"/>
    </location>
</feature>
<feature type="compositionally biased region" description="Polar residues" evidence="6">
    <location>
        <begin position="876"/>
        <end position="887"/>
    </location>
</feature>
<feature type="compositionally biased region" description="Polar residues" evidence="6">
    <location>
        <begin position="659"/>
        <end position="676"/>
    </location>
</feature>
<reference evidence="9" key="2">
    <citation type="submission" date="2025-08" db="UniProtKB">
        <authorList>
            <consortium name="Ensembl"/>
        </authorList>
    </citation>
    <scope>IDENTIFICATION</scope>
</reference>
<keyword evidence="3 4" id="KW-0440">LIM domain</keyword>
<dbReference type="Pfam" id="PF00307">
    <property type="entry name" value="CH"/>
    <property type="match status" value="1"/>
</dbReference>
<keyword evidence="1 4" id="KW-0479">Metal-binding</keyword>
<dbReference type="CDD" id="cd08368">
    <property type="entry name" value="LIM"/>
    <property type="match status" value="1"/>
</dbReference>
<evidence type="ECO:0000259" key="7">
    <source>
        <dbReference type="PROSITE" id="PS50021"/>
    </source>
</evidence>
<dbReference type="GO" id="GO:0010604">
    <property type="term" value="P:positive regulation of macromolecule metabolic process"/>
    <property type="evidence" value="ECO:0007669"/>
    <property type="project" value="UniProtKB-ARBA"/>
</dbReference>
<dbReference type="Pfam" id="PF15949">
    <property type="entry name" value="DUF4757"/>
    <property type="match status" value="2"/>
</dbReference>
<dbReference type="SUPFAM" id="SSF47576">
    <property type="entry name" value="Calponin-homology domain, CH-domain"/>
    <property type="match status" value="1"/>
</dbReference>
<dbReference type="PANTHER" id="PTHR15551:SF5">
    <property type="entry name" value="LIM AND CALPONIN HOMOLOGY DOMAINS-CONTAINING PROTEIN 1 ISOFORM X1"/>
    <property type="match status" value="1"/>
</dbReference>
<evidence type="ECO:0000313" key="10">
    <source>
        <dbReference type="Proteomes" id="UP000314980"/>
    </source>
</evidence>
<evidence type="ECO:0000256" key="1">
    <source>
        <dbReference type="ARBA" id="ARBA00022723"/>
    </source>
</evidence>
<evidence type="ECO:0000256" key="2">
    <source>
        <dbReference type="ARBA" id="ARBA00022833"/>
    </source>
</evidence>
<feature type="compositionally biased region" description="Low complexity" evidence="6">
    <location>
        <begin position="608"/>
        <end position="619"/>
    </location>
</feature>
<keyword evidence="10" id="KW-1185">Reference proteome</keyword>
<feature type="compositionally biased region" description="Pro residues" evidence="6">
    <location>
        <begin position="1136"/>
        <end position="1149"/>
    </location>
</feature>
<feature type="region of interest" description="Disordered" evidence="6">
    <location>
        <begin position="608"/>
        <end position="640"/>
    </location>
</feature>
<feature type="compositionally biased region" description="Polar residues" evidence="6">
    <location>
        <begin position="437"/>
        <end position="452"/>
    </location>
</feature>
<feature type="compositionally biased region" description="Polar residues" evidence="6">
    <location>
        <begin position="714"/>
        <end position="726"/>
    </location>
</feature>
<dbReference type="InterPro" id="IPR001781">
    <property type="entry name" value="Znf_LIM"/>
</dbReference>
<dbReference type="GO" id="GO:0051893">
    <property type="term" value="P:regulation of focal adhesion assembly"/>
    <property type="evidence" value="ECO:0007669"/>
    <property type="project" value="TreeGrafter"/>
</dbReference>
<feature type="region of interest" description="Disordered" evidence="6">
    <location>
        <begin position="187"/>
        <end position="321"/>
    </location>
</feature>
<dbReference type="Proteomes" id="UP000314980">
    <property type="component" value="Unassembled WGS sequence"/>
</dbReference>
<dbReference type="Gene3D" id="2.10.110.10">
    <property type="entry name" value="Cysteine Rich Protein"/>
    <property type="match status" value="1"/>
</dbReference>
<feature type="region of interest" description="Disordered" evidence="6">
    <location>
        <begin position="1"/>
        <end position="21"/>
    </location>
</feature>
<keyword evidence="2 4" id="KW-0862">Zinc</keyword>
<dbReference type="FunFam" id="2.10.110.10:FF:000041">
    <property type="entry name" value="LIM and calponin homology domains 1"/>
    <property type="match status" value="1"/>
</dbReference>
<dbReference type="Gene3D" id="1.10.418.10">
    <property type="entry name" value="Calponin-like domain"/>
    <property type="match status" value="1"/>
</dbReference>
<dbReference type="InterPro" id="IPR036872">
    <property type="entry name" value="CH_dom_sf"/>
</dbReference>
<dbReference type="GO" id="GO:0046872">
    <property type="term" value="F:metal ion binding"/>
    <property type="evidence" value="ECO:0007669"/>
    <property type="project" value="UniProtKB-KW"/>
</dbReference>
<dbReference type="AlphaFoldDB" id="A0A4W6FZM6"/>
<feature type="compositionally biased region" description="Low complexity" evidence="6">
    <location>
        <begin position="860"/>
        <end position="875"/>
    </location>
</feature>
<dbReference type="PANTHER" id="PTHR15551">
    <property type="entry name" value="LIM DOMAIN ONLY 7"/>
    <property type="match status" value="1"/>
</dbReference>
<dbReference type="GeneTree" id="ENSGT00950000183159"/>
<dbReference type="GO" id="GO:0051496">
    <property type="term" value="P:positive regulation of stress fiber assembly"/>
    <property type="evidence" value="ECO:0007669"/>
    <property type="project" value="TreeGrafter"/>
</dbReference>
<feature type="region of interest" description="Disordered" evidence="6">
    <location>
        <begin position="712"/>
        <end position="917"/>
    </location>
</feature>
<dbReference type="FunFam" id="1.10.418.10:FF:000038">
    <property type="entry name" value="LIM and calponin homology domains-containing protein 1"/>
    <property type="match status" value="1"/>
</dbReference>
<evidence type="ECO:0000313" key="9">
    <source>
        <dbReference type="Ensembl" id="ENSLCAP00010056687.1"/>
    </source>
</evidence>